<name>A0A7J6W9H9_THATH</name>
<evidence type="ECO:0000313" key="2">
    <source>
        <dbReference type="EMBL" id="KAF5193045.1"/>
    </source>
</evidence>
<feature type="region of interest" description="Disordered" evidence="1">
    <location>
        <begin position="35"/>
        <end position="64"/>
    </location>
</feature>
<comment type="caution">
    <text evidence="2">The sequence shown here is derived from an EMBL/GenBank/DDBJ whole genome shotgun (WGS) entry which is preliminary data.</text>
</comment>
<dbReference type="AlphaFoldDB" id="A0A7J6W9H9"/>
<evidence type="ECO:0000313" key="3">
    <source>
        <dbReference type="Proteomes" id="UP000554482"/>
    </source>
</evidence>
<accession>A0A7J6W9H9</accession>
<protein>
    <submittedName>
        <fullName evidence="2">Uncharacterized protein</fullName>
    </submittedName>
</protein>
<sequence length="64" mass="7398">MKRYYCVSTFRETYAHAIQPILDEDKPKDVVDNVDILRPDGKRGPSRPKTKRIPNTESRKPAKA</sequence>
<keyword evidence="3" id="KW-1185">Reference proteome</keyword>
<gene>
    <name evidence="2" type="ORF">FRX31_017368</name>
</gene>
<proteinExistence type="predicted"/>
<dbReference type="Proteomes" id="UP000554482">
    <property type="component" value="Unassembled WGS sequence"/>
</dbReference>
<evidence type="ECO:0000256" key="1">
    <source>
        <dbReference type="SAM" id="MobiDB-lite"/>
    </source>
</evidence>
<organism evidence="2 3">
    <name type="scientific">Thalictrum thalictroides</name>
    <name type="common">Rue-anemone</name>
    <name type="synonym">Anemone thalictroides</name>
    <dbReference type="NCBI Taxonomy" id="46969"/>
    <lineage>
        <taxon>Eukaryota</taxon>
        <taxon>Viridiplantae</taxon>
        <taxon>Streptophyta</taxon>
        <taxon>Embryophyta</taxon>
        <taxon>Tracheophyta</taxon>
        <taxon>Spermatophyta</taxon>
        <taxon>Magnoliopsida</taxon>
        <taxon>Ranunculales</taxon>
        <taxon>Ranunculaceae</taxon>
        <taxon>Thalictroideae</taxon>
        <taxon>Thalictrum</taxon>
    </lineage>
</organism>
<reference evidence="2 3" key="1">
    <citation type="submission" date="2020-06" db="EMBL/GenBank/DDBJ databases">
        <title>Transcriptomic and genomic resources for Thalictrum thalictroides and T. hernandezii: Facilitating candidate gene discovery in an emerging model plant lineage.</title>
        <authorList>
            <person name="Arias T."/>
            <person name="Riano-Pachon D.M."/>
            <person name="Di Stilio V.S."/>
        </authorList>
    </citation>
    <scope>NUCLEOTIDE SEQUENCE [LARGE SCALE GENOMIC DNA]</scope>
    <source>
        <strain evidence="3">cv. WT478/WT964</strain>
        <tissue evidence="2">Leaves</tissue>
    </source>
</reference>
<dbReference type="EMBL" id="JABWDY010020570">
    <property type="protein sequence ID" value="KAF5193045.1"/>
    <property type="molecule type" value="Genomic_DNA"/>
</dbReference>